<keyword evidence="1" id="KW-0378">Hydrolase</keyword>
<evidence type="ECO:0000313" key="1">
    <source>
        <dbReference type="EMBL" id="ALB23467.1"/>
    </source>
</evidence>
<name>A0A1L6TDM2_PISSA</name>
<dbReference type="EC" id="3.5.1.89" evidence="1"/>
<dbReference type="EMBL" id="CP012508">
    <property type="protein sequence ID" value="ALB23467.1"/>
    <property type="molecule type" value="Genomic_DNA"/>
</dbReference>
<dbReference type="Gene3D" id="3.40.50.10320">
    <property type="entry name" value="LmbE-like"/>
    <property type="match status" value="1"/>
</dbReference>
<protein>
    <submittedName>
        <fullName evidence="1">Deacetylase LmbE</fullName>
        <ecNumber evidence="1">3.5.1.89</ecNumber>
    </submittedName>
</protein>
<organism evidence="1 2">
    <name type="scientific">Piscirickettsia salmonis</name>
    <dbReference type="NCBI Taxonomy" id="1238"/>
    <lineage>
        <taxon>Bacteria</taxon>
        <taxon>Pseudomonadati</taxon>
        <taxon>Pseudomonadota</taxon>
        <taxon>Gammaproteobacteria</taxon>
        <taxon>Thiotrichales</taxon>
        <taxon>Piscirickettsiaceae</taxon>
        <taxon>Piscirickettsia</taxon>
    </lineage>
</organism>
<reference evidence="1 2" key="1">
    <citation type="journal article" date="2014" name="Genome Announc.">
        <title>Comparative Genome Analysis of Two Isolates of the Fish Pathogen Piscirickettsia salmonis from Different Hosts Reveals Major Differences in Virulence-Associated Secretion Systems.</title>
        <authorList>
            <person name="Bohle H."/>
            <person name="Henriquez P."/>
            <person name="Grothusen H."/>
            <person name="Navas E."/>
            <person name="Sandoval A."/>
            <person name="Bustamante F."/>
            <person name="Bustos P."/>
            <person name="Mancilla M."/>
        </authorList>
    </citation>
    <scope>NUCLEOTIDE SEQUENCE [LARGE SCALE GENOMIC DNA]</scope>
    <source>
        <strain evidence="2">B1-32597</strain>
    </source>
</reference>
<dbReference type="InterPro" id="IPR024078">
    <property type="entry name" value="LmbE-like_dom_sf"/>
</dbReference>
<evidence type="ECO:0000313" key="2">
    <source>
        <dbReference type="Proteomes" id="UP000029558"/>
    </source>
</evidence>
<dbReference type="SUPFAM" id="SSF102588">
    <property type="entry name" value="LmbE-like"/>
    <property type="match status" value="1"/>
</dbReference>
<dbReference type="AlphaFoldDB" id="A0A1L6TDM2"/>
<dbReference type="OrthoDB" id="7007936at2"/>
<dbReference type="RefSeq" id="WP_017377993.1">
    <property type="nucleotide sequence ID" value="NZ_CP012508.1"/>
</dbReference>
<dbReference type="InterPro" id="IPR003737">
    <property type="entry name" value="GlcNAc_PI_deacetylase-related"/>
</dbReference>
<dbReference type="Proteomes" id="UP000029558">
    <property type="component" value="Chromosome"/>
</dbReference>
<dbReference type="GO" id="GO:0000225">
    <property type="term" value="F:N-acetylglucosaminylphosphatidylinositol deacetylase activity"/>
    <property type="evidence" value="ECO:0007669"/>
    <property type="project" value="UniProtKB-EC"/>
</dbReference>
<sequence>MIKFSEPGADLFIPGGGSIANALSRTSHLAIAAHQDDIEILAFHGIAECYQQAERGFCGVVVTDGAGSPRAGDYAEYTDEKMQEIRAEEQRAAAKLGKYSAQFQLAYPSHQVKNTPALSLVDELEEILIKTQPEVVYLHNPMDKHDTHVAVFLKSLAALRRLPEKNRPKVVYACEVWRDLDWVCDKEKIALKSDEPRELALALLQVFDSQVSGGKRYDQAVLGRRLAHATFSHSHVVDDVKGVTYAIDVMPLLEDSMLTVEAYVQGFVERFAYSLTTTLAALSQD</sequence>
<proteinExistence type="predicted"/>
<dbReference type="Pfam" id="PF02585">
    <property type="entry name" value="PIG-L"/>
    <property type="match status" value="1"/>
</dbReference>
<gene>
    <name evidence="1" type="primary">lmbE</name>
    <name evidence="1" type="ORF">KU39_2289</name>
</gene>
<accession>A0A1L6TDM2</accession>